<accession>A0A2P2KWG0</accession>
<organism evidence="1">
    <name type="scientific">Rhizophora mucronata</name>
    <name type="common">Asiatic mangrove</name>
    <dbReference type="NCBI Taxonomy" id="61149"/>
    <lineage>
        <taxon>Eukaryota</taxon>
        <taxon>Viridiplantae</taxon>
        <taxon>Streptophyta</taxon>
        <taxon>Embryophyta</taxon>
        <taxon>Tracheophyta</taxon>
        <taxon>Spermatophyta</taxon>
        <taxon>Magnoliopsida</taxon>
        <taxon>eudicotyledons</taxon>
        <taxon>Gunneridae</taxon>
        <taxon>Pentapetalae</taxon>
        <taxon>rosids</taxon>
        <taxon>fabids</taxon>
        <taxon>Malpighiales</taxon>
        <taxon>Rhizophoraceae</taxon>
        <taxon>Rhizophora</taxon>
    </lineage>
</organism>
<dbReference type="EMBL" id="GGEC01029567">
    <property type="protein sequence ID" value="MBX10051.1"/>
    <property type="molecule type" value="Transcribed_RNA"/>
</dbReference>
<sequence length="33" mass="3946">MLRDANPSEVSKLPFLNYLVIHPNLHQYFVELF</sequence>
<reference evidence="1" key="1">
    <citation type="submission" date="2018-02" db="EMBL/GenBank/DDBJ databases">
        <title>Rhizophora mucronata_Transcriptome.</title>
        <authorList>
            <person name="Meera S.P."/>
            <person name="Sreeshan A."/>
            <person name="Augustine A."/>
        </authorList>
    </citation>
    <scope>NUCLEOTIDE SEQUENCE</scope>
    <source>
        <tissue evidence="1">Leaf</tissue>
    </source>
</reference>
<evidence type="ECO:0000313" key="1">
    <source>
        <dbReference type="EMBL" id="MBX10051.1"/>
    </source>
</evidence>
<name>A0A2P2KWG0_RHIMU</name>
<dbReference type="AlphaFoldDB" id="A0A2P2KWG0"/>
<proteinExistence type="predicted"/>
<protein>
    <submittedName>
        <fullName evidence="1">Uncharacterized protein</fullName>
    </submittedName>
</protein>